<name>A0ABR3SAC6_9PEZI</name>
<reference evidence="5 6" key="1">
    <citation type="submission" date="2024-02" db="EMBL/GenBank/DDBJ databases">
        <title>De novo assembly and annotation of 12 fungi associated with fruit tree decline syndrome in Ontario, Canada.</title>
        <authorList>
            <person name="Sulman M."/>
            <person name="Ellouze W."/>
            <person name="Ilyukhin E."/>
        </authorList>
    </citation>
    <scope>NUCLEOTIDE SEQUENCE [LARGE SCALE GENOMIC DNA]</scope>
    <source>
        <strain evidence="5 6">M1-105</strain>
    </source>
</reference>
<dbReference type="EMBL" id="JAJVDC020000327">
    <property type="protein sequence ID" value="KAL1615263.1"/>
    <property type="molecule type" value="Genomic_DNA"/>
</dbReference>
<dbReference type="Proteomes" id="UP001521116">
    <property type="component" value="Unassembled WGS sequence"/>
</dbReference>
<dbReference type="PANTHER" id="PTHR11820:SF7">
    <property type="entry name" value="ACYLPYRUVASE FAHD1, MITOCHONDRIAL"/>
    <property type="match status" value="1"/>
</dbReference>
<evidence type="ECO:0000313" key="5">
    <source>
        <dbReference type="EMBL" id="KAL1615263.1"/>
    </source>
</evidence>
<evidence type="ECO:0000256" key="1">
    <source>
        <dbReference type="ARBA" id="ARBA00010211"/>
    </source>
</evidence>
<organism evidence="5 6">
    <name type="scientific">Neofusicoccum ribis</name>
    <dbReference type="NCBI Taxonomy" id="45134"/>
    <lineage>
        <taxon>Eukaryota</taxon>
        <taxon>Fungi</taxon>
        <taxon>Dikarya</taxon>
        <taxon>Ascomycota</taxon>
        <taxon>Pezizomycotina</taxon>
        <taxon>Dothideomycetes</taxon>
        <taxon>Dothideomycetes incertae sedis</taxon>
        <taxon>Botryosphaeriales</taxon>
        <taxon>Botryosphaeriaceae</taxon>
        <taxon>Neofusicoccum</taxon>
    </lineage>
</organism>
<accession>A0ABR3SAC6</accession>
<evidence type="ECO:0000256" key="3">
    <source>
        <dbReference type="SAM" id="MobiDB-lite"/>
    </source>
</evidence>
<comment type="similarity">
    <text evidence="1">Belongs to the FAH family.</text>
</comment>
<protein>
    <recommendedName>
        <fullName evidence="4">Fumarylacetoacetase-like C-terminal domain-containing protein</fullName>
    </recommendedName>
</protein>
<evidence type="ECO:0000313" key="6">
    <source>
        <dbReference type="Proteomes" id="UP001521116"/>
    </source>
</evidence>
<dbReference type="Pfam" id="PF01557">
    <property type="entry name" value="FAA_hydrolase"/>
    <property type="match status" value="1"/>
</dbReference>
<dbReference type="SUPFAM" id="SSF56529">
    <property type="entry name" value="FAH"/>
    <property type="match status" value="1"/>
</dbReference>
<feature type="domain" description="Fumarylacetoacetase-like C-terminal" evidence="4">
    <location>
        <begin position="165"/>
        <end position="386"/>
    </location>
</feature>
<keyword evidence="2" id="KW-0479">Metal-binding</keyword>
<feature type="region of interest" description="Disordered" evidence="3">
    <location>
        <begin position="1"/>
        <end position="31"/>
    </location>
</feature>
<sequence length="389" mass="42435">MVEQNCRKFGLPESSDGYEESAADGSSARENDGAHVRELGQLMALTHLLLPRFRTARDVWALTQDIDQLLCSEAAMMRIQLARRAGRSGTEGLQETYPSTQAMDLDLFKQATAYVDAHSVMSAMEFTRLVRFEEEGQIYYGDLLESSSTSVETLLCPLERTPIVQCVGVNYQKHAAEAKVGTSPPPKHGVSSSSLLQLSVPKYPVIFTKPADALAGPHQAIPIHADAQAMLDYESELAVVVERDAKDVDECDALDYVLGYAASNDISARNFQVPDASGGQYSYAKSFDCFAPVGPAIVSPRAVPNPQSLTLVTRVNGEERQRTDTDDIIWSVRQIIAHLSRGTTLRAGTVIMTGTPAGVGFFHKKFLKDDVVEVEIEGLGTIANRMAFT</sequence>
<proteinExistence type="inferred from homology"/>
<gene>
    <name evidence="5" type="ORF">SLS56_011887</name>
</gene>
<dbReference type="InterPro" id="IPR036663">
    <property type="entry name" value="Fumarylacetoacetase_C_sf"/>
</dbReference>
<dbReference type="PANTHER" id="PTHR11820">
    <property type="entry name" value="ACYLPYRUVASE"/>
    <property type="match status" value="1"/>
</dbReference>
<evidence type="ECO:0000259" key="4">
    <source>
        <dbReference type="Pfam" id="PF01557"/>
    </source>
</evidence>
<dbReference type="InterPro" id="IPR011234">
    <property type="entry name" value="Fumarylacetoacetase-like_C"/>
</dbReference>
<evidence type="ECO:0000256" key="2">
    <source>
        <dbReference type="ARBA" id="ARBA00022723"/>
    </source>
</evidence>
<keyword evidence="6" id="KW-1185">Reference proteome</keyword>
<comment type="caution">
    <text evidence="5">The sequence shown here is derived from an EMBL/GenBank/DDBJ whole genome shotgun (WGS) entry which is preliminary data.</text>
</comment>
<dbReference type="Gene3D" id="3.90.850.10">
    <property type="entry name" value="Fumarylacetoacetase-like, C-terminal domain"/>
    <property type="match status" value="1"/>
</dbReference>